<dbReference type="OMA" id="TCFIEDA"/>
<keyword evidence="6" id="KW-1185">Reference proteome</keyword>
<evidence type="ECO:0000313" key="6">
    <source>
        <dbReference type="Proteomes" id="UP000070444"/>
    </source>
</evidence>
<protein>
    <recommendedName>
        <fullName evidence="4">GDP/GTP exchange factor Sec2 N-terminal domain-containing protein</fullName>
    </recommendedName>
</protein>
<dbReference type="GO" id="GO:0005085">
    <property type="term" value="F:guanyl-nucleotide exchange factor activity"/>
    <property type="evidence" value="ECO:0007669"/>
    <property type="project" value="InterPro"/>
</dbReference>
<feature type="compositionally biased region" description="Polar residues" evidence="3">
    <location>
        <begin position="1"/>
        <end position="21"/>
    </location>
</feature>
<evidence type="ECO:0000256" key="3">
    <source>
        <dbReference type="SAM" id="MobiDB-lite"/>
    </source>
</evidence>
<name>A0A137P1P3_CONC2</name>
<dbReference type="GO" id="GO:0070319">
    <property type="term" value="C:Golgi to plasma membrane transport vesicle"/>
    <property type="evidence" value="ECO:0007669"/>
    <property type="project" value="TreeGrafter"/>
</dbReference>
<feature type="compositionally biased region" description="Low complexity" evidence="3">
    <location>
        <begin position="230"/>
        <end position="242"/>
    </location>
</feature>
<feature type="compositionally biased region" description="Low complexity" evidence="3">
    <location>
        <begin position="22"/>
        <end position="47"/>
    </location>
</feature>
<feature type="region of interest" description="Disordered" evidence="3">
    <location>
        <begin position="1"/>
        <end position="47"/>
    </location>
</feature>
<proteinExistence type="predicted"/>
<dbReference type="Pfam" id="PF06428">
    <property type="entry name" value="Sec2p"/>
    <property type="match status" value="1"/>
</dbReference>
<feature type="region of interest" description="Disordered" evidence="3">
    <location>
        <begin position="215"/>
        <end position="263"/>
    </location>
</feature>
<evidence type="ECO:0000259" key="4">
    <source>
        <dbReference type="Pfam" id="PF06428"/>
    </source>
</evidence>
<dbReference type="PANTHER" id="PTHR14430">
    <property type="entry name" value="RABIN3-RELATED"/>
    <property type="match status" value="1"/>
</dbReference>
<dbReference type="CDD" id="cd21044">
    <property type="entry name" value="Rab11BD_RAB3IP_like"/>
    <property type="match status" value="1"/>
</dbReference>
<dbReference type="GO" id="GO:0051286">
    <property type="term" value="C:cell tip"/>
    <property type="evidence" value="ECO:0007669"/>
    <property type="project" value="TreeGrafter"/>
</dbReference>
<dbReference type="STRING" id="796925.A0A137P1P3"/>
<feature type="coiled-coil region" evidence="2">
    <location>
        <begin position="50"/>
        <end position="211"/>
    </location>
</feature>
<dbReference type="EMBL" id="KQ964553">
    <property type="protein sequence ID" value="KXN68963.1"/>
    <property type="molecule type" value="Genomic_DNA"/>
</dbReference>
<evidence type="ECO:0000256" key="2">
    <source>
        <dbReference type="SAM" id="Coils"/>
    </source>
</evidence>
<accession>A0A137P1P3</accession>
<dbReference type="InterPro" id="IPR009449">
    <property type="entry name" value="Sec2_N"/>
</dbReference>
<dbReference type="Gene3D" id="6.10.140.910">
    <property type="match status" value="1"/>
</dbReference>
<dbReference type="SUPFAM" id="SSF144284">
    <property type="entry name" value="Sec2 N-terminal region"/>
    <property type="match status" value="1"/>
</dbReference>
<evidence type="ECO:0000256" key="1">
    <source>
        <dbReference type="ARBA" id="ARBA00023054"/>
    </source>
</evidence>
<gene>
    <name evidence="5" type="ORF">CONCODRAFT_79554</name>
</gene>
<organism evidence="5 6">
    <name type="scientific">Conidiobolus coronatus (strain ATCC 28846 / CBS 209.66 / NRRL 28638)</name>
    <name type="common">Delacroixia coronata</name>
    <dbReference type="NCBI Taxonomy" id="796925"/>
    <lineage>
        <taxon>Eukaryota</taxon>
        <taxon>Fungi</taxon>
        <taxon>Fungi incertae sedis</taxon>
        <taxon>Zoopagomycota</taxon>
        <taxon>Entomophthoromycotina</taxon>
        <taxon>Entomophthoromycetes</taxon>
        <taxon>Entomophthorales</taxon>
        <taxon>Ancylistaceae</taxon>
        <taxon>Conidiobolus</taxon>
    </lineage>
</organism>
<dbReference type="AlphaFoldDB" id="A0A137P1P3"/>
<keyword evidence="1 2" id="KW-0175">Coiled coil</keyword>
<dbReference type="Proteomes" id="UP000070444">
    <property type="component" value="Unassembled WGS sequence"/>
</dbReference>
<feature type="domain" description="GDP/GTP exchange factor Sec2 N-terminal" evidence="4">
    <location>
        <begin position="115"/>
        <end position="205"/>
    </location>
</feature>
<dbReference type="Pfam" id="PF25555">
    <property type="entry name" value="RAB3A-like_C"/>
    <property type="match status" value="1"/>
</dbReference>
<dbReference type="GO" id="GO:0006887">
    <property type="term" value="P:exocytosis"/>
    <property type="evidence" value="ECO:0007669"/>
    <property type="project" value="TreeGrafter"/>
</dbReference>
<evidence type="ECO:0000313" key="5">
    <source>
        <dbReference type="EMBL" id="KXN68963.1"/>
    </source>
</evidence>
<dbReference type="InterPro" id="IPR040351">
    <property type="entry name" value="RAB3IL/RAB3IP/Sec2"/>
</dbReference>
<reference evidence="5 6" key="1">
    <citation type="journal article" date="2015" name="Genome Biol. Evol.">
        <title>Phylogenomic analyses indicate that early fungi evolved digesting cell walls of algal ancestors of land plants.</title>
        <authorList>
            <person name="Chang Y."/>
            <person name="Wang S."/>
            <person name="Sekimoto S."/>
            <person name="Aerts A.L."/>
            <person name="Choi C."/>
            <person name="Clum A."/>
            <person name="LaButti K.M."/>
            <person name="Lindquist E.A."/>
            <person name="Yee Ngan C."/>
            <person name="Ohm R.A."/>
            <person name="Salamov A.A."/>
            <person name="Grigoriev I.V."/>
            <person name="Spatafora J.W."/>
            <person name="Berbee M.L."/>
        </authorList>
    </citation>
    <scope>NUCLEOTIDE SEQUENCE [LARGE SCALE GENOMIC DNA]</scope>
    <source>
        <strain evidence="5 6">NRRL 28638</strain>
    </source>
</reference>
<dbReference type="OrthoDB" id="5560525at2759"/>
<feature type="compositionally biased region" description="Polar residues" evidence="3">
    <location>
        <begin position="481"/>
        <end position="507"/>
    </location>
</feature>
<dbReference type="PANTHER" id="PTHR14430:SF0">
    <property type="entry name" value="SEC2P DOMAIN-CONTAINING PROTEIN"/>
    <property type="match status" value="1"/>
</dbReference>
<feature type="region of interest" description="Disordered" evidence="3">
    <location>
        <begin position="474"/>
        <end position="507"/>
    </location>
</feature>
<sequence>MSLDNAVSTNQSAAPTDPVNNSPRPRLLSTSSTSSIQTPSSPTTSDISRVRALEFKLAAAEGKLHQAVAEKDSYAHKLKESVDLRADLENNLSTLQVEFDTFKQTVAQAVSPNDQLQLDMERLAEKLIDEAEKRSELEHAKQCIENELEDLSKNLFEEANKMVEEERRINHEWSVKYSQLEKRYNDVKVLLTSEKEQSRELKERLGELIVEREAHESITPPYSHSRKHSNSGSVSTSTTNLNRSSVSYDSGYKDGQSRPNNGEIFSSRSSTLCFNIEDHRFEEFKEFLEAPSSKGLYLSSKFMKRALSEEVDSALRFESSKVVGWLNQKRILTACQNGTLTVFSFTQKSKDGLSPSAVNHNRTKSDSSSWASLAGRAISSPNPYQQCSFCNSEDEKKLTYQYLLGESDQETKLLCYQCRDRLITVCDFFSFLRMVRNGVLKGTPQKLYLDSLHSKHKMFLARVGADLVTEGVEDAPDNVSEHSPSSRVSTDSEIMTNTPQPESTNNLNLSNIEGKSYEASTVSPTPDTTNFNSIIVTPAENSEFSETPLPLTSEPASV</sequence>